<dbReference type="PANTHER" id="PTHR11487">
    <property type="entry name" value="THIOESTERASE"/>
    <property type="match status" value="1"/>
</dbReference>
<dbReference type="SMART" id="SM00824">
    <property type="entry name" value="PKS_TE"/>
    <property type="match status" value="1"/>
</dbReference>
<dbReference type="InterPro" id="IPR001031">
    <property type="entry name" value="Thioesterase"/>
</dbReference>
<dbReference type="PATRIC" id="fig|61647.15.peg.1867"/>
<dbReference type="AlphaFoldDB" id="A0A0J5L8S6"/>
<dbReference type="EMBL" id="LDZF01000002">
    <property type="protein sequence ID" value="KMK16081.1"/>
    <property type="molecule type" value="Genomic_DNA"/>
</dbReference>
<evidence type="ECO:0000313" key="5">
    <source>
        <dbReference type="Proteomes" id="UP000036196"/>
    </source>
</evidence>
<comment type="similarity">
    <text evidence="1">Belongs to the thioesterase family.</text>
</comment>
<evidence type="ECO:0000256" key="1">
    <source>
        <dbReference type="ARBA" id="ARBA00007169"/>
    </source>
</evidence>
<accession>A0A0J5L8S6</accession>
<dbReference type="InterPro" id="IPR020802">
    <property type="entry name" value="TesA-like"/>
</dbReference>
<dbReference type="SUPFAM" id="SSF53474">
    <property type="entry name" value="alpha/beta-Hydrolases"/>
    <property type="match status" value="1"/>
</dbReference>
<dbReference type="GO" id="GO:0008610">
    <property type="term" value="P:lipid biosynthetic process"/>
    <property type="evidence" value="ECO:0007669"/>
    <property type="project" value="TreeGrafter"/>
</dbReference>
<dbReference type="Proteomes" id="UP000036196">
    <property type="component" value="Unassembled WGS sequence"/>
</dbReference>
<organism evidence="4 5">
    <name type="scientific">Pluralibacter gergoviae</name>
    <name type="common">Enterobacter gergoviae</name>
    <dbReference type="NCBI Taxonomy" id="61647"/>
    <lineage>
        <taxon>Bacteria</taxon>
        <taxon>Pseudomonadati</taxon>
        <taxon>Pseudomonadota</taxon>
        <taxon>Gammaproteobacteria</taxon>
        <taxon>Enterobacterales</taxon>
        <taxon>Enterobacteriaceae</taxon>
        <taxon>Pluralibacter</taxon>
    </lineage>
</organism>
<dbReference type="InterPro" id="IPR012223">
    <property type="entry name" value="TEII"/>
</dbReference>
<feature type="domain" description="Thioesterase TesA-like" evidence="3">
    <location>
        <begin position="18"/>
        <end position="190"/>
    </location>
</feature>
<keyword evidence="2" id="KW-0378">Hydrolase</keyword>
<dbReference type="Gene3D" id="3.40.50.1820">
    <property type="entry name" value="alpha/beta hydrolase"/>
    <property type="match status" value="1"/>
</dbReference>
<dbReference type="PANTHER" id="PTHR11487:SF0">
    <property type="entry name" value="S-ACYL FATTY ACID SYNTHASE THIOESTERASE, MEDIUM CHAIN"/>
    <property type="match status" value="1"/>
</dbReference>
<dbReference type="Pfam" id="PF00975">
    <property type="entry name" value="Thioesterase"/>
    <property type="match status" value="1"/>
</dbReference>
<dbReference type="GO" id="GO:0016787">
    <property type="term" value="F:hydrolase activity"/>
    <property type="evidence" value="ECO:0007669"/>
    <property type="project" value="UniProtKB-KW"/>
</dbReference>
<keyword evidence="5" id="KW-1185">Reference proteome</keyword>
<dbReference type="eggNOG" id="COG3208">
    <property type="taxonomic scope" value="Bacteria"/>
</dbReference>
<dbReference type="STRING" id="61647.LG71_13375"/>
<name>A0A0J5L8S6_PLUGE</name>
<evidence type="ECO:0000313" key="4">
    <source>
        <dbReference type="EMBL" id="KMK16081.1"/>
    </source>
</evidence>
<reference evidence="4 5" key="1">
    <citation type="submission" date="2015-05" db="EMBL/GenBank/DDBJ databases">
        <title>Genome sequences of Pluralibacter gergoviae.</title>
        <authorList>
            <person name="Greninger A.L."/>
            <person name="Miller S."/>
        </authorList>
    </citation>
    <scope>NUCLEOTIDE SEQUENCE [LARGE SCALE GENOMIC DNA]</scope>
    <source>
        <strain evidence="4 5">JS81F13</strain>
    </source>
</reference>
<evidence type="ECO:0000259" key="3">
    <source>
        <dbReference type="SMART" id="SM00824"/>
    </source>
</evidence>
<sequence>MSWIRTLAGTSSPGLKLFCLPHAGGNPALFRGWRALLPVDIELNLICYPGRLDRWQQPVPDSMAALVQAVTNAMAEHIDGEWAIFGHSMGAVVAHEAVTVLEQRGVPPPTLLAVSAREAPQFHLPGSLHAGSDEALIDELMRLGGTDPALLAMPEMRGLILPALRADYALIERWRPDAVRPVACPIAAFVGGSDPALDEAQARGWSEWTTARFTLDCFAGGHFYFSPDPQPLIERLRARLDEAQDSGRAR</sequence>
<proteinExistence type="inferred from homology"/>
<dbReference type="InterPro" id="IPR029058">
    <property type="entry name" value="AB_hydrolase_fold"/>
</dbReference>
<gene>
    <name evidence="4" type="ORF">ABW06_02350</name>
</gene>
<evidence type="ECO:0000256" key="2">
    <source>
        <dbReference type="ARBA" id="ARBA00022801"/>
    </source>
</evidence>
<protein>
    <recommendedName>
        <fullName evidence="3">Thioesterase TesA-like domain-containing protein</fullName>
    </recommendedName>
</protein>
<dbReference type="RefSeq" id="WP_048278066.1">
    <property type="nucleotide sequence ID" value="NZ_LDZF01000002.1"/>
</dbReference>
<comment type="caution">
    <text evidence="4">The sequence shown here is derived from an EMBL/GenBank/DDBJ whole genome shotgun (WGS) entry which is preliminary data.</text>
</comment>